<dbReference type="AlphaFoldDB" id="A0A0A0JSL1"/>
<dbReference type="PANTHER" id="PTHR11364">
    <property type="entry name" value="THIOSULFATE SULFERTANSFERASE"/>
    <property type="match status" value="1"/>
</dbReference>
<evidence type="ECO:0000256" key="2">
    <source>
        <dbReference type="ARBA" id="ARBA00022737"/>
    </source>
</evidence>
<feature type="domain" description="Rhodanese" evidence="3">
    <location>
        <begin position="15"/>
        <end position="131"/>
    </location>
</feature>
<dbReference type="PANTHER" id="PTHR11364:SF27">
    <property type="entry name" value="SULFURTRANSFERASE"/>
    <property type="match status" value="1"/>
</dbReference>
<dbReference type="SUPFAM" id="SSF52821">
    <property type="entry name" value="Rhodanese/Cell cycle control phosphatase"/>
    <property type="match status" value="2"/>
</dbReference>
<gene>
    <name evidence="4" type="ORF">N803_00460</name>
</gene>
<dbReference type="InterPro" id="IPR001307">
    <property type="entry name" value="Thiosulphate_STrfase_CS"/>
</dbReference>
<dbReference type="EMBL" id="AVPK01000001">
    <property type="protein sequence ID" value="KGN39032.1"/>
    <property type="molecule type" value="Genomic_DNA"/>
</dbReference>
<evidence type="ECO:0000313" key="5">
    <source>
        <dbReference type="Proteomes" id="UP000030011"/>
    </source>
</evidence>
<dbReference type="InterPro" id="IPR001763">
    <property type="entry name" value="Rhodanese-like_dom"/>
</dbReference>
<sequence length="276" mass="28326">MSTLISPPELAAAIEAGTIRVLDVQYSLAGDGPALYAAAHVPGAPHLDLDAVLAGPAGAGGRHPLPEPSVMQAGLRALGVNDGDAIVVYDQSTSLAAARAWWTLRWVGVTEVRVLDGGLAAWRAFGAEVTSEVPRPTPGTVTVRPGSVPVLDAEGAARTGADGILLDSRAGERFRGETEPIDPVAGHIPGARNAPMADQLEADGRFRSSDELRAYFGGLGVDGSAEVGTYCGSGVTASHTALALHLAGFEATPYIGSWSHWITDPERPVATGPAEG</sequence>
<dbReference type="RefSeq" id="WP_035901649.1">
    <property type="nucleotide sequence ID" value="NZ_AVPK01000001.1"/>
</dbReference>
<comment type="caution">
    <text evidence="4">The sequence shown here is derived from an EMBL/GenBank/DDBJ whole genome shotgun (WGS) entry which is preliminary data.</text>
</comment>
<evidence type="ECO:0000313" key="4">
    <source>
        <dbReference type="EMBL" id="KGN39032.1"/>
    </source>
</evidence>
<name>A0A0A0JSL1_9MICO</name>
<dbReference type="InterPro" id="IPR045078">
    <property type="entry name" value="TST/MPST-like"/>
</dbReference>
<organism evidence="4 5">
    <name type="scientific">Knoellia subterranea KCTC 19937</name>
    <dbReference type="NCBI Taxonomy" id="1385521"/>
    <lineage>
        <taxon>Bacteria</taxon>
        <taxon>Bacillati</taxon>
        <taxon>Actinomycetota</taxon>
        <taxon>Actinomycetes</taxon>
        <taxon>Micrococcales</taxon>
        <taxon>Intrasporangiaceae</taxon>
        <taxon>Knoellia</taxon>
    </lineage>
</organism>
<feature type="domain" description="Rhodanese" evidence="3">
    <location>
        <begin position="159"/>
        <end position="270"/>
    </location>
</feature>
<evidence type="ECO:0000256" key="1">
    <source>
        <dbReference type="ARBA" id="ARBA00022679"/>
    </source>
</evidence>
<dbReference type="PROSITE" id="PS00380">
    <property type="entry name" value="RHODANESE_1"/>
    <property type="match status" value="1"/>
</dbReference>
<dbReference type="STRING" id="1385521.N803_00460"/>
<keyword evidence="1 4" id="KW-0808">Transferase</keyword>
<dbReference type="OrthoDB" id="9770030at2"/>
<proteinExistence type="predicted"/>
<dbReference type="SMART" id="SM00450">
    <property type="entry name" value="RHOD"/>
    <property type="match status" value="2"/>
</dbReference>
<dbReference type="CDD" id="cd01449">
    <property type="entry name" value="TST_Repeat_2"/>
    <property type="match status" value="1"/>
</dbReference>
<reference evidence="4 5" key="1">
    <citation type="submission" date="2013-08" db="EMBL/GenBank/DDBJ databases">
        <title>The genome sequence of Knoellia subterranea.</title>
        <authorList>
            <person name="Zhu W."/>
            <person name="Wang G."/>
        </authorList>
    </citation>
    <scope>NUCLEOTIDE SEQUENCE [LARGE SCALE GENOMIC DNA]</scope>
    <source>
        <strain evidence="4 5">KCTC 19937</strain>
    </source>
</reference>
<dbReference type="eggNOG" id="COG2897">
    <property type="taxonomic scope" value="Bacteria"/>
</dbReference>
<protein>
    <submittedName>
        <fullName evidence="4">Thiosulfate sulfurtransferase</fullName>
    </submittedName>
</protein>
<dbReference type="Gene3D" id="3.40.250.10">
    <property type="entry name" value="Rhodanese-like domain"/>
    <property type="match status" value="2"/>
</dbReference>
<dbReference type="GO" id="GO:0004792">
    <property type="term" value="F:thiosulfate-cyanide sulfurtransferase activity"/>
    <property type="evidence" value="ECO:0007669"/>
    <property type="project" value="InterPro"/>
</dbReference>
<dbReference type="Proteomes" id="UP000030011">
    <property type="component" value="Unassembled WGS sequence"/>
</dbReference>
<dbReference type="InterPro" id="IPR036873">
    <property type="entry name" value="Rhodanese-like_dom_sf"/>
</dbReference>
<keyword evidence="2" id="KW-0677">Repeat</keyword>
<dbReference type="CDD" id="cd01448">
    <property type="entry name" value="TST_Repeat_1"/>
    <property type="match status" value="1"/>
</dbReference>
<evidence type="ECO:0000259" key="3">
    <source>
        <dbReference type="PROSITE" id="PS50206"/>
    </source>
</evidence>
<keyword evidence="5" id="KW-1185">Reference proteome</keyword>
<dbReference type="PROSITE" id="PS50206">
    <property type="entry name" value="RHODANESE_3"/>
    <property type="match status" value="2"/>
</dbReference>
<dbReference type="Pfam" id="PF00581">
    <property type="entry name" value="Rhodanese"/>
    <property type="match status" value="2"/>
</dbReference>
<accession>A0A0A0JSL1</accession>